<dbReference type="AlphaFoldDB" id="A0A4S4BF43"/>
<dbReference type="SUPFAM" id="SSF55729">
    <property type="entry name" value="Acyl-CoA N-acyltransferases (Nat)"/>
    <property type="match status" value="1"/>
</dbReference>
<reference evidence="2 3" key="1">
    <citation type="submission" date="2019-04" db="EMBL/GenBank/DDBJ databases">
        <title>Cohnella sp. nov. isolated from preserved vegetables.</title>
        <authorList>
            <person name="Lin S.-Y."/>
            <person name="Hung M.-H."/>
            <person name="Young C.-C."/>
        </authorList>
    </citation>
    <scope>NUCLEOTIDE SEQUENCE [LARGE SCALE GENOMIC DNA]</scope>
    <source>
        <strain evidence="2 3">CC-MHH1044</strain>
    </source>
</reference>
<dbReference type="Proteomes" id="UP000310636">
    <property type="component" value="Unassembled WGS sequence"/>
</dbReference>
<dbReference type="OrthoDB" id="45853at2"/>
<sequence length="147" mass="16496">MERACVFIDLREKLGQPEVAELLEMAVFPDPGRLAEAIREYETDGRLDLMGYVDEDRLVGIVGYEVNEDNVLTIKHLAVAPEERGKGFGRLTVLELIAWEAPDILLAETDEEAIEFYRNIGFVIESLGEAGAGAERFRCTYTVNLDE</sequence>
<name>A0A4S4BF43_9BACL</name>
<dbReference type="GO" id="GO:0016747">
    <property type="term" value="F:acyltransferase activity, transferring groups other than amino-acyl groups"/>
    <property type="evidence" value="ECO:0007669"/>
    <property type="project" value="InterPro"/>
</dbReference>
<dbReference type="Pfam" id="PF00583">
    <property type="entry name" value="Acetyltransf_1"/>
    <property type="match status" value="1"/>
</dbReference>
<organism evidence="2 3">
    <name type="scientific">Cohnella fermenti</name>
    <dbReference type="NCBI Taxonomy" id="2565925"/>
    <lineage>
        <taxon>Bacteria</taxon>
        <taxon>Bacillati</taxon>
        <taxon>Bacillota</taxon>
        <taxon>Bacilli</taxon>
        <taxon>Bacillales</taxon>
        <taxon>Paenibacillaceae</taxon>
        <taxon>Cohnella</taxon>
    </lineage>
</organism>
<protein>
    <submittedName>
        <fullName evidence="2">GNAT family N-acetyltransferase</fullName>
    </submittedName>
</protein>
<keyword evidence="3" id="KW-1185">Reference proteome</keyword>
<evidence type="ECO:0000313" key="2">
    <source>
        <dbReference type="EMBL" id="THF72872.1"/>
    </source>
</evidence>
<gene>
    <name evidence="2" type="ORF">E6C55_31530</name>
</gene>
<dbReference type="PROSITE" id="PS51186">
    <property type="entry name" value="GNAT"/>
    <property type="match status" value="1"/>
</dbReference>
<dbReference type="CDD" id="cd04301">
    <property type="entry name" value="NAT_SF"/>
    <property type="match status" value="1"/>
</dbReference>
<evidence type="ECO:0000313" key="3">
    <source>
        <dbReference type="Proteomes" id="UP000310636"/>
    </source>
</evidence>
<dbReference type="InterPro" id="IPR000182">
    <property type="entry name" value="GNAT_dom"/>
</dbReference>
<dbReference type="Gene3D" id="3.40.630.30">
    <property type="match status" value="1"/>
</dbReference>
<feature type="domain" description="N-acetyltransferase" evidence="1">
    <location>
        <begin position="8"/>
        <end position="142"/>
    </location>
</feature>
<accession>A0A4S4BF43</accession>
<keyword evidence="2" id="KW-0808">Transferase</keyword>
<comment type="caution">
    <text evidence="2">The sequence shown here is derived from an EMBL/GenBank/DDBJ whole genome shotgun (WGS) entry which is preliminary data.</text>
</comment>
<proteinExistence type="predicted"/>
<evidence type="ECO:0000259" key="1">
    <source>
        <dbReference type="PROSITE" id="PS51186"/>
    </source>
</evidence>
<dbReference type="EMBL" id="SSOB01000068">
    <property type="protein sequence ID" value="THF72872.1"/>
    <property type="molecule type" value="Genomic_DNA"/>
</dbReference>
<dbReference type="InterPro" id="IPR016181">
    <property type="entry name" value="Acyl_CoA_acyltransferase"/>
</dbReference>